<comment type="caution">
    <text evidence="2">The sequence shown here is derived from an EMBL/GenBank/DDBJ whole genome shotgun (WGS) entry which is preliminary data.</text>
</comment>
<gene>
    <name evidence="2" type="ORF">QTG54_014908</name>
</gene>
<evidence type="ECO:0000313" key="2">
    <source>
        <dbReference type="EMBL" id="KAK1734401.1"/>
    </source>
</evidence>
<keyword evidence="3" id="KW-1185">Reference proteome</keyword>
<dbReference type="EMBL" id="JATAAI010000039">
    <property type="protein sequence ID" value="KAK1734401.1"/>
    <property type="molecule type" value="Genomic_DNA"/>
</dbReference>
<sequence length="1634" mass="186105">MSEEEIIAEEERELNSVDGGEEIMVDGGGSDSFRTCCVNDPCQPNHVSSGEPLQHSMSEEEIIAEEERALNSVDGGEEIMVDGGGSDSFRTCCVNDPCQPNHVSSGEPLQNSMSEEEMIAEEERELNSVDGGEEIMVDGGGSDSFRTCWLSYDADRRCDNCHRRCFTDDTRSPYYFDMCLIYSHKIKGLSTPLRKIKKHQTRETAVRAYRQRGERNRYHLCRECCGFLSEIDAESDATVEEIRRLNKSRFQWSKLWPSFYWDLLVGSDTDSGAAFHQVYPAKHLWRFIPHSIRRYWLDEDMFGREGDYYGCSELLPPSYFRDRTLDLNEFVSNINSYTCRGFLQALDPSRLADPNGEDPKQFLLPDVLCPWGCGEYCHRAIPFDPSLLIQRHLSKVQLNLSPSNGHDKLFLVENSRLDYIRLDNEQVDTVLMNDNWKVLPSVVLSPAKGLCILYCRNHASSSSQRRLYTHPPKKVGNMLSSTRPDCLSHCVVRPRSVSTVRARAYNTTMTANIFTCGYAGCDSADVCLEGKFNLPSLTLFNHEVLSYWARRDIQDLASAKVDQGKIMPDLRDQWDETARRKYEGEEEMLSMATRGATFVPTFNALKLQQHCTEESRIVAVVKLRQGIGDQETVVSASLQRSWSPVIHNVNTQDPHKYGAIMKGIKPYMGRNGNATMMLWAVVGMVSSCNSLHYAIDQKQGGHHYDNYSGYILAHVNTHYMKHRDSSCPKKSPFNGRKSASFLLGMIEKLLPRHMTTETEDFGSEERFFRFDLEYMSNLFPQSEYPNVCVCSSIEEVRHDNTGMYAADQDVFISVGKTRPDGNAHFYLGGMKYEARVVTAIDVEEGDSHCLTPNHYFGTRFARHGGGYSEWWKQSRGRGHKSKQMMKQHVQGRARSNVLDDPYPQDMPDSCFYYVCVFVKDVQPVAEEYRLDMFKSIGAQCNVFCGCMNANPLIVCGRKKERRRRCMMVGCKTHEKYSCSNYGCRTRVCEECFNGMASGGDRVTLQPPADEDDDDDHSTSSGDDAAPQPIAEADDDQLNDVPDDDGYIDGDDEEVDDDCLDSGEYSDVEEEIDMDDEDDEEQIPSSHDWDADDADEVDEFDEFDGEAMAHEDDSCCDEDPCDLDVQEEDYCCDGDPCDLDVRRDLTGRDVDVGVGDCDPYEDYVTTAEVNHMDHIYVEGPNEGGHEEDVPWTNAVQTEVLMVEKDPDPDESPESWYSTPMHVLFNQLGSLCTRFNKRIKGTQFQQHFVQTVVSTMRGFSFPMLYLSGMLFPKHFWSSASNDRSAILGVMPISCYRGKQYADGFASTLQQAKTYATVSSSTTSTDHHFVSHLYDSIANRAQSGLDSRDFKRKGFKVSPTSENGIELGEADDSRLNESLNSKQAARNLAAASKYVGFDVFVTFTLNASKHPGVRHLYDWKQSMLWTDKIDNWRHLTTDQQHEVKQSFEMAYTCILNRNWLETRKLLIEFVINSARKILGRESVDAFFRDEYQESSANVCHIHGLMALCKKELSNEEFKEFICSLQRNAVCDLILTDEIEHYIEEGLLRDVDDWERFVETANEVLSHKCDDRCKRRVDDTGDDEKDLKCRKRHPVYDSIDPIQNEFIPFLFNSARNAWRYYRNVSFTKNPVMSSPTAG</sequence>
<feature type="region of interest" description="Disordered" evidence="1">
    <location>
        <begin position="1002"/>
        <end position="1091"/>
    </location>
</feature>
<accession>A0AAD8XW36</accession>
<name>A0AAD8XW36_9STRA</name>
<evidence type="ECO:0000313" key="3">
    <source>
        <dbReference type="Proteomes" id="UP001224775"/>
    </source>
</evidence>
<feature type="compositionally biased region" description="Acidic residues" evidence="1">
    <location>
        <begin position="1031"/>
        <end position="1081"/>
    </location>
</feature>
<organism evidence="2 3">
    <name type="scientific">Skeletonema marinoi</name>
    <dbReference type="NCBI Taxonomy" id="267567"/>
    <lineage>
        <taxon>Eukaryota</taxon>
        <taxon>Sar</taxon>
        <taxon>Stramenopiles</taxon>
        <taxon>Ochrophyta</taxon>
        <taxon>Bacillariophyta</taxon>
        <taxon>Coscinodiscophyceae</taxon>
        <taxon>Thalassiosirophycidae</taxon>
        <taxon>Thalassiosirales</taxon>
        <taxon>Skeletonemataceae</taxon>
        <taxon>Skeletonema</taxon>
        <taxon>Skeletonema marinoi-dohrnii complex</taxon>
    </lineage>
</organism>
<reference evidence="2" key="1">
    <citation type="submission" date="2023-06" db="EMBL/GenBank/DDBJ databases">
        <title>Survivors Of The Sea: Transcriptome response of Skeletonema marinoi to long-term dormancy.</title>
        <authorList>
            <person name="Pinder M.I.M."/>
            <person name="Kourtchenko O."/>
            <person name="Robertson E.K."/>
            <person name="Larsson T."/>
            <person name="Maumus F."/>
            <person name="Osuna-Cruz C.M."/>
            <person name="Vancaester E."/>
            <person name="Stenow R."/>
            <person name="Vandepoele K."/>
            <person name="Ploug H."/>
            <person name="Bruchert V."/>
            <person name="Godhe A."/>
            <person name="Topel M."/>
        </authorList>
    </citation>
    <scope>NUCLEOTIDE SEQUENCE</scope>
    <source>
        <strain evidence="2">R05AC</strain>
    </source>
</reference>
<protein>
    <submittedName>
        <fullName evidence="2">Uncharacterized protein</fullName>
    </submittedName>
</protein>
<dbReference type="Proteomes" id="UP001224775">
    <property type="component" value="Unassembled WGS sequence"/>
</dbReference>
<proteinExistence type="predicted"/>
<evidence type="ECO:0000256" key="1">
    <source>
        <dbReference type="SAM" id="MobiDB-lite"/>
    </source>
</evidence>